<proteinExistence type="predicted"/>
<evidence type="ECO:0000256" key="1">
    <source>
        <dbReference type="SAM" id="MobiDB-lite"/>
    </source>
</evidence>
<keyword evidence="2" id="KW-0812">Transmembrane</keyword>
<feature type="transmembrane region" description="Helical" evidence="2">
    <location>
        <begin position="388"/>
        <end position="408"/>
    </location>
</feature>
<evidence type="ECO:0000313" key="3">
    <source>
        <dbReference type="EMBL" id="CAE0142228.1"/>
    </source>
</evidence>
<gene>
    <name evidence="3" type="ORF">HERI1096_LOCUS34216</name>
</gene>
<feature type="transmembrane region" description="Helical" evidence="2">
    <location>
        <begin position="358"/>
        <end position="376"/>
    </location>
</feature>
<accession>A0A7S3BRI4</accession>
<protein>
    <submittedName>
        <fullName evidence="3">Uncharacterized protein</fullName>
    </submittedName>
</protein>
<keyword evidence="2" id="KW-1133">Transmembrane helix</keyword>
<dbReference type="InterPro" id="IPR011990">
    <property type="entry name" value="TPR-like_helical_dom_sf"/>
</dbReference>
<name>A0A7S3BRI4_9EUKA</name>
<feature type="transmembrane region" description="Helical" evidence="2">
    <location>
        <begin position="292"/>
        <end position="313"/>
    </location>
</feature>
<evidence type="ECO:0000256" key="2">
    <source>
        <dbReference type="SAM" id="Phobius"/>
    </source>
</evidence>
<dbReference type="AlphaFoldDB" id="A0A7S3BRI4"/>
<dbReference type="EMBL" id="HBHX01061939">
    <property type="protein sequence ID" value="CAE0142228.1"/>
    <property type="molecule type" value="Transcribed_RNA"/>
</dbReference>
<organism evidence="3">
    <name type="scientific">Haptolina ericina</name>
    <dbReference type="NCBI Taxonomy" id="156174"/>
    <lineage>
        <taxon>Eukaryota</taxon>
        <taxon>Haptista</taxon>
        <taxon>Haptophyta</taxon>
        <taxon>Prymnesiophyceae</taxon>
        <taxon>Prymnesiales</taxon>
        <taxon>Prymnesiaceae</taxon>
        <taxon>Haptolina</taxon>
    </lineage>
</organism>
<sequence>MALMPALDEVLEQQARAALAKGFWERACETISQSLDLGETVPRLILSANCLVELNLYEQALAQAEKACQLDPKSAEVHETYASVCYALALQGGPLRHTWMLRSAEHFSISQDKATFQDKDPSLQQQQHSHLPHVQCYQLLRKHVASWEDLDEQGRQKEIASMIWVLQAMSPTSSRQRHSWQHKKGPKQCHVEQGVWPLRACTKEQLAYHQQSLRRGLRGKSNDADCASLRQDRGRGSSSQGFSAFVELGDDKGIHVASLQTVVLILAANAYYLARILHERVAPDPDSSSGYILLPALIAGMCAGVACLLALLAQIRATQGFNVVWSAIMILMPMMRLASVQTVSHASLVSFAIYRPEHAFTASLISFAVGVVHCTIRMHSVLKVLLGLWVMGALTVGVSLVISARGAAVYADELRLRCGMILLPFVLGVAIMLPQISGPQPSYLAVLKRWAAMGSRVLRCQPLPASVLLEDCEFGLQLPPGRQHPAMPSVPGVELRYFRDEVGQVTRWDR</sequence>
<keyword evidence="2" id="KW-0472">Membrane</keyword>
<dbReference type="Gene3D" id="1.25.40.10">
    <property type="entry name" value="Tetratricopeptide repeat domain"/>
    <property type="match status" value="1"/>
</dbReference>
<feature type="transmembrane region" description="Helical" evidence="2">
    <location>
        <begin position="253"/>
        <end position="272"/>
    </location>
</feature>
<feature type="region of interest" description="Disordered" evidence="1">
    <location>
        <begin position="218"/>
        <end position="239"/>
    </location>
</feature>
<reference evidence="3" key="1">
    <citation type="submission" date="2021-01" db="EMBL/GenBank/DDBJ databases">
        <authorList>
            <person name="Corre E."/>
            <person name="Pelletier E."/>
            <person name="Niang G."/>
            <person name="Scheremetjew M."/>
            <person name="Finn R."/>
            <person name="Kale V."/>
            <person name="Holt S."/>
            <person name="Cochrane G."/>
            <person name="Meng A."/>
            <person name="Brown T."/>
            <person name="Cohen L."/>
        </authorList>
    </citation>
    <scope>NUCLEOTIDE SEQUENCE</scope>
    <source>
        <strain evidence="3">CCMP281</strain>
    </source>
</reference>
<dbReference type="SUPFAM" id="SSF48452">
    <property type="entry name" value="TPR-like"/>
    <property type="match status" value="1"/>
</dbReference>
<feature type="transmembrane region" description="Helical" evidence="2">
    <location>
        <begin position="320"/>
        <end position="338"/>
    </location>
</feature>